<organism evidence="2 3">
    <name type="scientific">Galemys pyrenaicus</name>
    <name type="common">Iberian desman</name>
    <name type="synonym">Pyrenean desman</name>
    <dbReference type="NCBI Taxonomy" id="202257"/>
    <lineage>
        <taxon>Eukaryota</taxon>
        <taxon>Metazoa</taxon>
        <taxon>Chordata</taxon>
        <taxon>Craniata</taxon>
        <taxon>Vertebrata</taxon>
        <taxon>Euteleostomi</taxon>
        <taxon>Mammalia</taxon>
        <taxon>Eutheria</taxon>
        <taxon>Laurasiatheria</taxon>
        <taxon>Eulipotyphla</taxon>
        <taxon>Talpidae</taxon>
        <taxon>Galemys</taxon>
    </lineage>
</organism>
<keyword evidence="3" id="KW-1185">Reference proteome</keyword>
<name>A0A8J6DR71_GALPY</name>
<feature type="region of interest" description="Disordered" evidence="1">
    <location>
        <begin position="1"/>
        <end position="38"/>
    </location>
</feature>
<evidence type="ECO:0000313" key="3">
    <source>
        <dbReference type="Proteomes" id="UP000700334"/>
    </source>
</evidence>
<dbReference type="AlphaFoldDB" id="A0A8J6DR71"/>
<comment type="caution">
    <text evidence="2">The sequence shown here is derived from an EMBL/GenBank/DDBJ whole genome shotgun (WGS) entry which is preliminary data.</text>
</comment>
<protein>
    <submittedName>
        <fullName evidence="2">Uncharacterized protein</fullName>
    </submittedName>
</protein>
<accession>A0A8J6DR71</accession>
<gene>
    <name evidence="2" type="ORF">J0S82_015775</name>
</gene>
<evidence type="ECO:0000313" key="2">
    <source>
        <dbReference type="EMBL" id="KAG8517704.1"/>
    </source>
</evidence>
<feature type="compositionally biased region" description="Polar residues" evidence="1">
    <location>
        <begin position="27"/>
        <end position="38"/>
    </location>
</feature>
<evidence type="ECO:0000256" key="1">
    <source>
        <dbReference type="SAM" id="MobiDB-lite"/>
    </source>
</evidence>
<feature type="compositionally biased region" description="Acidic residues" evidence="1">
    <location>
        <begin position="1"/>
        <end position="12"/>
    </location>
</feature>
<reference evidence="2" key="1">
    <citation type="journal article" date="2021" name="Evol. Appl.">
        <title>The genome of the Pyrenean desman and the effects of bottlenecks and inbreeding on the genomic landscape of an endangered species.</title>
        <authorList>
            <person name="Escoda L."/>
            <person name="Castresana J."/>
        </authorList>
    </citation>
    <scope>NUCLEOTIDE SEQUENCE</scope>
    <source>
        <strain evidence="2">IBE-C5619</strain>
    </source>
</reference>
<proteinExistence type="predicted"/>
<sequence>MILDENQLEDAWEQLASPLEATGMPPASSSNPPTLISASPQPLQLCVQPYAGLLLPGFSCGQRTTALLQPILLPKPKTPA</sequence>
<dbReference type="EMBL" id="JAGFMF010011645">
    <property type="protein sequence ID" value="KAG8517704.1"/>
    <property type="molecule type" value="Genomic_DNA"/>
</dbReference>
<dbReference type="Proteomes" id="UP000700334">
    <property type="component" value="Unassembled WGS sequence"/>
</dbReference>